<evidence type="ECO:0000313" key="7">
    <source>
        <dbReference type="EMBL" id="NEK93726.1"/>
    </source>
</evidence>
<dbReference type="AlphaFoldDB" id="A0A6P0H5T8"/>
<reference evidence="7 9" key="1">
    <citation type="submission" date="2020-01" db="EMBL/GenBank/DDBJ databases">
        <title>the WGS Modestobacter muralis CPCC 204518.</title>
        <authorList>
            <person name="Jiang Z."/>
        </authorList>
    </citation>
    <scope>NUCLEOTIDE SEQUENCE [LARGE SCALE GENOMIC DNA]</scope>
    <source>
        <strain evidence="7 9">DSM 100205</strain>
    </source>
</reference>
<evidence type="ECO:0000256" key="2">
    <source>
        <dbReference type="ARBA" id="ARBA00008814"/>
    </source>
</evidence>
<dbReference type="PANTHER" id="PTHR30532:SF1">
    <property type="entry name" value="IRON(3+)-HYDROXAMATE-BINDING PROTEIN FHUD"/>
    <property type="match status" value="1"/>
</dbReference>
<comment type="caution">
    <text evidence="8">The sequence shown here is derived from an EMBL/GenBank/DDBJ whole genome shotgun (WGS) entry which is preliminary data.</text>
</comment>
<sequence>MDGAVPERWRTPVTHLPGARRRPVRAAATLAAAALALSACGSSETASPAADAASEAAASETTVGTAFGEVAVPADPQRVVTLAENALDVALSVGVTPVGTTASRGGNAAPAYLGEAAAAIPVVATVAEPNLEAVLEAEPDLILASAGLAQEQYDALTAIAPTVVPDTATGGDWQEPLHVYAQALGADDELTADLDAITARAEAVAAAGSLDGTAAVLRWMANGALVMNSALMPGSLLQAAGADPLPIADLGAEPHSDPLSLENLGQVDADRLFVAAFGADGKGALEAAKAQPAFTQLGAVQAGTTSEVDGSVWSSASGPTAAQLVMDDIEAAAS</sequence>
<dbReference type="GO" id="GO:0030288">
    <property type="term" value="C:outer membrane-bounded periplasmic space"/>
    <property type="evidence" value="ECO:0007669"/>
    <property type="project" value="TreeGrafter"/>
</dbReference>
<feature type="domain" description="Fe/B12 periplasmic-binding" evidence="6">
    <location>
        <begin position="78"/>
        <end position="334"/>
    </location>
</feature>
<dbReference type="InterPro" id="IPR051313">
    <property type="entry name" value="Bact_iron-sidero_bind"/>
</dbReference>
<dbReference type="Gene3D" id="3.40.50.1980">
    <property type="entry name" value="Nitrogenase molybdenum iron protein domain"/>
    <property type="match status" value="2"/>
</dbReference>
<reference evidence="8 10" key="2">
    <citation type="submission" date="2020-02" db="EMBL/GenBank/DDBJ databases">
        <title>The WGS of Modestobacter muralis DSM 100205.</title>
        <authorList>
            <person name="Jiang Z."/>
        </authorList>
    </citation>
    <scope>NUCLEOTIDE SEQUENCE [LARGE SCALE GENOMIC DNA]</scope>
    <source>
        <strain evidence="8 10">DSM 100205</strain>
    </source>
</reference>
<protein>
    <submittedName>
        <fullName evidence="8">ABC transporter substrate-binding protein</fullName>
    </submittedName>
</protein>
<evidence type="ECO:0000256" key="1">
    <source>
        <dbReference type="ARBA" id="ARBA00004196"/>
    </source>
</evidence>
<dbReference type="SUPFAM" id="SSF53807">
    <property type="entry name" value="Helical backbone' metal receptor"/>
    <property type="match status" value="1"/>
</dbReference>
<proteinExistence type="inferred from homology"/>
<comment type="subcellular location">
    <subcellularLocation>
        <location evidence="1">Cell envelope</location>
    </subcellularLocation>
</comment>
<gene>
    <name evidence="8" type="ORF">G3R41_05980</name>
    <name evidence="7" type="ORF">GCU67_05980</name>
</gene>
<evidence type="ECO:0000259" key="6">
    <source>
        <dbReference type="PROSITE" id="PS50983"/>
    </source>
</evidence>
<evidence type="ECO:0000313" key="8">
    <source>
        <dbReference type="EMBL" id="NEN50493.1"/>
    </source>
</evidence>
<feature type="region of interest" description="Disordered" evidence="5">
    <location>
        <begin position="1"/>
        <end position="21"/>
    </location>
</feature>
<keyword evidence="4" id="KW-0732">Signal</keyword>
<dbReference type="Proteomes" id="UP000471152">
    <property type="component" value="Unassembled WGS sequence"/>
</dbReference>
<accession>A0A6P0H5T8</accession>
<evidence type="ECO:0000313" key="9">
    <source>
        <dbReference type="Proteomes" id="UP000468828"/>
    </source>
</evidence>
<keyword evidence="9" id="KW-1185">Reference proteome</keyword>
<dbReference type="GO" id="GO:1901678">
    <property type="term" value="P:iron coordination entity transport"/>
    <property type="evidence" value="ECO:0007669"/>
    <property type="project" value="UniProtKB-ARBA"/>
</dbReference>
<evidence type="ECO:0000313" key="10">
    <source>
        <dbReference type="Proteomes" id="UP000471152"/>
    </source>
</evidence>
<dbReference type="PROSITE" id="PS50983">
    <property type="entry name" value="FE_B12_PBP"/>
    <property type="match status" value="1"/>
</dbReference>
<dbReference type="Pfam" id="PF01497">
    <property type="entry name" value="Peripla_BP_2"/>
    <property type="match status" value="1"/>
</dbReference>
<organism evidence="8 10">
    <name type="scientific">Modestobacter muralis</name>
    <dbReference type="NCBI Taxonomy" id="1608614"/>
    <lineage>
        <taxon>Bacteria</taxon>
        <taxon>Bacillati</taxon>
        <taxon>Actinomycetota</taxon>
        <taxon>Actinomycetes</taxon>
        <taxon>Geodermatophilales</taxon>
        <taxon>Geodermatophilaceae</taxon>
        <taxon>Modestobacter</taxon>
    </lineage>
</organism>
<dbReference type="PANTHER" id="PTHR30532">
    <property type="entry name" value="IRON III DICITRATE-BINDING PERIPLASMIC PROTEIN"/>
    <property type="match status" value="1"/>
</dbReference>
<name>A0A6P0H5T8_9ACTN</name>
<evidence type="ECO:0000256" key="4">
    <source>
        <dbReference type="ARBA" id="ARBA00022729"/>
    </source>
</evidence>
<evidence type="ECO:0000256" key="3">
    <source>
        <dbReference type="ARBA" id="ARBA00022448"/>
    </source>
</evidence>
<dbReference type="Proteomes" id="UP000468828">
    <property type="component" value="Unassembled WGS sequence"/>
</dbReference>
<dbReference type="InterPro" id="IPR002491">
    <property type="entry name" value="ABC_transptr_periplasmic_BD"/>
</dbReference>
<feature type="compositionally biased region" description="Basic and acidic residues" evidence="5">
    <location>
        <begin position="1"/>
        <end position="10"/>
    </location>
</feature>
<evidence type="ECO:0000256" key="5">
    <source>
        <dbReference type="SAM" id="MobiDB-lite"/>
    </source>
</evidence>
<dbReference type="EMBL" id="JAAGWB010000013">
    <property type="protein sequence ID" value="NEN50493.1"/>
    <property type="molecule type" value="Genomic_DNA"/>
</dbReference>
<dbReference type="EMBL" id="JAAGWH010000013">
    <property type="protein sequence ID" value="NEK93726.1"/>
    <property type="molecule type" value="Genomic_DNA"/>
</dbReference>
<keyword evidence="3" id="KW-0813">Transport</keyword>
<comment type="similarity">
    <text evidence="2">Belongs to the bacterial solute-binding protein 8 family.</text>
</comment>